<dbReference type="AlphaFoldDB" id="A0A3E2H0S0"/>
<feature type="region of interest" description="Disordered" evidence="1">
    <location>
        <begin position="593"/>
        <end position="634"/>
    </location>
</feature>
<gene>
    <name evidence="5" type="ORF">B7463_g9345</name>
</gene>
<dbReference type="Proteomes" id="UP000258309">
    <property type="component" value="Unassembled WGS sequence"/>
</dbReference>
<feature type="non-terminal residue" evidence="5">
    <location>
        <position position="1054"/>
    </location>
</feature>
<dbReference type="OMA" id="LYPLPEC"/>
<sequence length="1054" mass="117813">MLQRLANTFRLLSLRSDIDNIILELLGQFSLEKIYAEGDRETYQTLVVTLLAQLNAIFSVQRLSLPSENLQLGWYLGFLASWEVTLRAVELVLQVVVEGRESLWEARLLREKYLAELLLNALRFLTLHPKIPSNQRAKDRRDRFARIHRSLERVFDSYPTPESFLLLVCREITDALRTEPNGMPLPARLRTELPNVATELYPLPECLQSQYVSNIVPQDGFPGDWLSQFYALRDVSQFVVGASVQYTAKGETRDMRLQVTSAKTRNAVLHALEFIQMPHHLNKIDLVASFADIFRVILPDTLNIGRRDMDSHDEHESDAFDALCIRLSDRQIVNRLSDHEMMSSISMITKEIEVLDNPTGSMIPLRLYLHYYQEDGLANTTYYVQLDDREASEIILPPMSTCIVCGEGVTTMREILAVRHTWDRLKPLESNSDAASVERHLPTQFQLAAPKAETGMLFHPGYSILSGRQRSFDGEPTSPISPPPLRPIFPVSADQTRSIHHTLLSPLSPTSRAMLDIPATELSHSEGFPSSEGMGYIDTPGTMDPFEKTSVGASDNPPATSSEFVNPQSPPQGTQPRLQSISTVSFKSDQLIRSQTVPTIAPPEKKTSRWKSKLTTSKKEASKSSGDSSSLSSTTLEAQRLEEVSLKSLVSTPKFSMRSKNARVAINVTLSQNSTYALFWTQSYINIWDAGTSPPILGRAFSTESNCVLAAVTKKHLAYIIGTRDQKLTLRIVNLIEASVPVIEHRMSSSQWCHSICICPTENYVVVGFDNATVRLFKTTKSSEEPREDRLHSRIHRDCKTCPPVDTLSFSNDGLVLLASTRSPRNGIIQVYSWRFPFDDSMELTSCRYHVPLHESEDNGISSAIFRSGMGHDDNLVCITTWTQSGIPILIQPQDGHRTEIRTQTSGHQGKLGSRIQCATFSPTGRELAMVNDRGYLYYISNLNSTPLEVKRIATSKELTTKSDAFAMTFMSLPDEEAVVLAWSDSSKGIGYVKKIPIKLNTQNTVAPLTPLTPIPMPVELPSDGTEIPKPPVELNVTEVIPAPLNISKGKEKV</sequence>
<feature type="domain" description="DUF7099" evidence="2">
    <location>
        <begin position="630"/>
        <end position="997"/>
    </location>
</feature>
<evidence type="ECO:0000256" key="1">
    <source>
        <dbReference type="SAM" id="MobiDB-lite"/>
    </source>
</evidence>
<name>A0A3E2H0S0_SCYLI</name>
<evidence type="ECO:0000259" key="3">
    <source>
        <dbReference type="Pfam" id="PF23391"/>
    </source>
</evidence>
<organism evidence="5 6">
    <name type="scientific">Scytalidium lignicola</name>
    <name type="common">Hyphomycete</name>
    <dbReference type="NCBI Taxonomy" id="5539"/>
    <lineage>
        <taxon>Eukaryota</taxon>
        <taxon>Fungi</taxon>
        <taxon>Dikarya</taxon>
        <taxon>Ascomycota</taxon>
        <taxon>Pezizomycotina</taxon>
        <taxon>Leotiomycetes</taxon>
        <taxon>Leotiomycetes incertae sedis</taxon>
        <taxon>Scytalidium</taxon>
    </lineage>
</organism>
<dbReference type="Pfam" id="PF23391">
    <property type="entry name" value="DUF7100"/>
    <property type="match status" value="1"/>
</dbReference>
<keyword evidence="6" id="KW-1185">Reference proteome</keyword>
<dbReference type="EMBL" id="NCSJ02000229">
    <property type="protein sequence ID" value="RFU26985.1"/>
    <property type="molecule type" value="Genomic_DNA"/>
</dbReference>
<evidence type="ECO:0000313" key="5">
    <source>
        <dbReference type="EMBL" id="RFU26985.1"/>
    </source>
</evidence>
<feature type="non-terminal residue" evidence="5">
    <location>
        <position position="1"/>
    </location>
</feature>
<dbReference type="OrthoDB" id="5321461at2759"/>
<evidence type="ECO:0008006" key="7">
    <source>
        <dbReference type="Google" id="ProtNLM"/>
    </source>
</evidence>
<comment type="caution">
    <text evidence="5">The sequence shown here is derived from an EMBL/GenBank/DDBJ whole genome shotgun (WGS) entry which is preliminary data.</text>
</comment>
<feature type="compositionally biased region" description="Low complexity" evidence="1">
    <location>
        <begin position="623"/>
        <end position="633"/>
    </location>
</feature>
<feature type="domain" description="DUF7101" evidence="4">
    <location>
        <begin position="340"/>
        <end position="425"/>
    </location>
</feature>
<dbReference type="InterPro" id="IPR055526">
    <property type="entry name" value="DUF7100"/>
</dbReference>
<dbReference type="InterPro" id="IPR015943">
    <property type="entry name" value="WD40/YVTN_repeat-like_dom_sf"/>
</dbReference>
<proteinExistence type="predicted"/>
<dbReference type="Gene3D" id="2.130.10.10">
    <property type="entry name" value="YVTN repeat-like/Quinoprotein amine dehydrogenase"/>
    <property type="match status" value="1"/>
</dbReference>
<dbReference type="Pfam" id="PF23388">
    <property type="entry name" value="DUF7099"/>
    <property type="match status" value="1"/>
</dbReference>
<evidence type="ECO:0000313" key="6">
    <source>
        <dbReference type="Proteomes" id="UP000258309"/>
    </source>
</evidence>
<dbReference type="Pfam" id="PF23392">
    <property type="entry name" value="DUF7101"/>
    <property type="match status" value="1"/>
</dbReference>
<feature type="compositionally biased region" description="Polar residues" evidence="1">
    <location>
        <begin position="551"/>
        <end position="579"/>
    </location>
</feature>
<dbReference type="SUPFAM" id="SSF82171">
    <property type="entry name" value="DPP6 N-terminal domain-like"/>
    <property type="match status" value="1"/>
</dbReference>
<accession>A0A3E2H0S0</accession>
<feature type="region of interest" description="Disordered" evidence="1">
    <location>
        <begin position="522"/>
        <end position="579"/>
    </location>
</feature>
<dbReference type="InterPro" id="IPR055527">
    <property type="entry name" value="DUF7101"/>
</dbReference>
<evidence type="ECO:0000259" key="4">
    <source>
        <dbReference type="Pfam" id="PF23392"/>
    </source>
</evidence>
<feature type="domain" description="DUF7100" evidence="3">
    <location>
        <begin position="4"/>
        <end position="328"/>
    </location>
</feature>
<dbReference type="InterPro" id="IPR055525">
    <property type="entry name" value="DUF7099"/>
</dbReference>
<evidence type="ECO:0000259" key="2">
    <source>
        <dbReference type="Pfam" id="PF23388"/>
    </source>
</evidence>
<dbReference type="STRING" id="5539.A0A3E2H0S0"/>
<reference evidence="5 6" key="1">
    <citation type="submission" date="2018-05" db="EMBL/GenBank/DDBJ databases">
        <title>Draft genome sequence of Scytalidium lignicola DSM 105466, a ubiquitous saprotrophic fungus.</title>
        <authorList>
            <person name="Buettner E."/>
            <person name="Gebauer A.M."/>
            <person name="Hofrichter M."/>
            <person name="Liers C."/>
            <person name="Kellner H."/>
        </authorList>
    </citation>
    <scope>NUCLEOTIDE SEQUENCE [LARGE SCALE GENOMIC DNA]</scope>
    <source>
        <strain evidence="5 6">DSM 105466</strain>
    </source>
</reference>
<protein>
    <recommendedName>
        <fullName evidence="7">WD40 repeat protein</fullName>
    </recommendedName>
</protein>